<feature type="region of interest" description="Disordered" evidence="1">
    <location>
        <begin position="312"/>
        <end position="359"/>
    </location>
</feature>
<name>A0A3L9L6R8_9MICC</name>
<proteinExistence type="predicted"/>
<evidence type="ECO:0000313" key="2">
    <source>
        <dbReference type="EMBL" id="RLY94686.1"/>
    </source>
</evidence>
<accession>A0A3L9L6R8</accession>
<organism evidence="2 3">
    <name type="scientific">Kocuria tytonicola</name>
    <dbReference type="NCBI Taxonomy" id="2055946"/>
    <lineage>
        <taxon>Bacteria</taxon>
        <taxon>Bacillati</taxon>
        <taxon>Actinomycetota</taxon>
        <taxon>Actinomycetes</taxon>
        <taxon>Micrococcales</taxon>
        <taxon>Micrococcaceae</taxon>
        <taxon>Kocuria</taxon>
    </lineage>
</organism>
<reference evidence="2 3" key="1">
    <citation type="submission" date="2018-10" db="EMBL/GenBank/DDBJ databases">
        <title>Kocuria tytonicola, new bacteria from the preen glands of American barn owls (Tyto furcata).</title>
        <authorList>
            <person name="Braun M.S."/>
            <person name="Wang E."/>
            <person name="Zimmermann S."/>
            <person name="Boutin S."/>
            <person name="Wagner H."/>
            <person name="Wink M."/>
        </authorList>
    </citation>
    <scope>NUCLEOTIDE SEQUENCE [LARGE SCALE GENOMIC DNA]</scope>
    <source>
        <strain evidence="2 3">473</strain>
    </source>
</reference>
<dbReference type="EMBL" id="RDEX01000001">
    <property type="protein sequence ID" value="RLY94686.1"/>
    <property type="molecule type" value="Genomic_DNA"/>
</dbReference>
<evidence type="ECO:0008006" key="4">
    <source>
        <dbReference type="Google" id="ProtNLM"/>
    </source>
</evidence>
<dbReference type="InterPro" id="IPR005502">
    <property type="entry name" value="Ribosyl_crysJ1"/>
</dbReference>
<sequence length="359" mass="36846">MSTPDSPELIAPDRGLDATTTAYPLVVRAVLLAPLHETPGGLPDEATHLAARTVAALNEVARWANDGQSADPTACAWLGYLRWAVANGARLPSDAPHPPTDDFDRDHPLLAQPGEHAGDSFAALATGALGEVVRPVLPRAGSPEVLARTAPYGLLPNIGWKSLVALAVDSAAITHGSPESQTAAVAMALAVHAAARAAEINASLTEVVAETARVCELVTRPAPVTLGLLTRCADPAAREDLLDAAAAGTAASEPELAASYALALGLAALLAVEGESGNREENDVARRALGRLPGSGPVARAARTAAVTVAAARWPHPSAEGAEDRSGAGHGHDAARSGTRDAQAELEQLAAEWNARWRP</sequence>
<dbReference type="Pfam" id="PF03747">
    <property type="entry name" value="ADP_ribosyl_GH"/>
    <property type="match status" value="1"/>
</dbReference>
<feature type="compositionally biased region" description="Basic and acidic residues" evidence="1">
    <location>
        <begin position="322"/>
        <end position="343"/>
    </location>
</feature>
<dbReference type="Gene3D" id="1.10.4080.10">
    <property type="entry name" value="ADP-ribosylation/Crystallin J1"/>
    <property type="match status" value="1"/>
</dbReference>
<protein>
    <recommendedName>
        <fullName evidence="4">ADP-ribosylglycohydrolase family protein</fullName>
    </recommendedName>
</protein>
<dbReference type="InterPro" id="IPR036705">
    <property type="entry name" value="Ribosyl_crysJ1_sf"/>
</dbReference>
<gene>
    <name evidence="2" type="ORF">EAE32_05925</name>
</gene>
<dbReference type="AlphaFoldDB" id="A0A3L9L6R8"/>
<dbReference type="Proteomes" id="UP000277871">
    <property type="component" value="Unassembled WGS sequence"/>
</dbReference>
<dbReference type="RefSeq" id="WP_121845301.1">
    <property type="nucleotide sequence ID" value="NZ_PHOA01000011.1"/>
</dbReference>
<keyword evidence="3" id="KW-1185">Reference proteome</keyword>
<dbReference type="SUPFAM" id="SSF101478">
    <property type="entry name" value="ADP-ribosylglycohydrolase"/>
    <property type="match status" value="1"/>
</dbReference>
<evidence type="ECO:0000313" key="3">
    <source>
        <dbReference type="Proteomes" id="UP000277871"/>
    </source>
</evidence>
<dbReference type="OrthoDB" id="4871367at2"/>
<evidence type="ECO:0000256" key="1">
    <source>
        <dbReference type="SAM" id="MobiDB-lite"/>
    </source>
</evidence>
<comment type="caution">
    <text evidence="2">The sequence shown here is derived from an EMBL/GenBank/DDBJ whole genome shotgun (WGS) entry which is preliminary data.</text>
</comment>